<comment type="caution">
    <text evidence="1">The sequence shown here is derived from an EMBL/GenBank/DDBJ whole genome shotgun (WGS) entry which is preliminary data.</text>
</comment>
<name>A0A7Y3RP26_9PROT</name>
<sequence length="85" mass="9421">MAELVKTRHARLAVERRGIGRTELRAAVFYPDTVEKGKGYKMEKRSAAGVVAIIYPTRRKLLLITAYREGEKDCAERSTKGAPGG</sequence>
<dbReference type="Proteomes" id="UP000536835">
    <property type="component" value="Unassembled WGS sequence"/>
</dbReference>
<proteinExistence type="predicted"/>
<dbReference type="RefSeq" id="WP_173201205.1">
    <property type="nucleotide sequence ID" value="NZ_JABFCX010000003.1"/>
</dbReference>
<protein>
    <submittedName>
        <fullName evidence="1">DUF4258 domain-containing protein</fullName>
    </submittedName>
</protein>
<organism evidence="1 2">
    <name type="scientific">Parvularcula mediterranea</name>
    <dbReference type="NCBI Taxonomy" id="2732508"/>
    <lineage>
        <taxon>Bacteria</taxon>
        <taxon>Pseudomonadati</taxon>
        <taxon>Pseudomonadota</taxon>
        <taxon>Alphaproteobacteria</taxon>
        <taxon>Parvularculales</taxon>
        <taxon>Parvularculaceae</taxon>
        <taxon>Parvularcula</taxon>
    </lineage>
</organism>
<gene>
    <name evidence="1" type="ORF">HK107_14875</name>
</gene>
<evidence type="ECO:0000313" key="2">
    <source>
        <dbReference type="Proteomes" id="UP000536835"/>
    </source>
</evidence>
<reference evidence="1 2" key="1">
    <citation type="submission" date="2020-05" db="EMBL/GenBank/DDBJ databases">
        <title>Parvularcula mediterraneae sp. nov., isolated from polypropylene straw from shallow seawater of the seashore of Laganas in Zakynthos island, Greece.</title>
        <authorList>
            <person name="Szabo I."/>
            <person name="Al-Omari J."/>
            <person name="Rado J."/>
            <person name="Szerdahelyi G.S."/>
        </authorList>
    </citation>
    <scope>NUCLEOTIDE SEQUENCE [LARGE SCALE GENOMIC DNA]</scope>
    <source>
        <strain evidence="1 2">ZS-1/3</strain>
    </source>
</reference>
<dbReference type="AlphaFoldDB" id="A0A7Y3RP26"/>
<dbReference type="EMBL" id="JABFCX010000003">
    <property type="protein sequence ID" value="NNU17613.1"/>
    <property type="molecule type" value="Genomic_DNA"/>
</dbReference>
<keyword evidence="2" id="KW-1185">Reference proteome</keyword>
<accession>A0A7Y3RP26</accession>
<evidence type="ECO:0000313" key="1">
    <source>
        <dbReference type="EMBL" id="NNU17613.1"/>
    </source>
</evidence>